<feature type="domain" description="Glycoside hydrolase family 31 TIM barrel" evidence="3">
    <location>
        <begin position="281"/>
        <end position="608"/>
    </location>
</feature>
<dbReference type="InterPro" id="IPR048395">
    <property type="entry name" value="Glyco_hydro_31_C"/>
</dbReference>
<feature type="domain" description="Glycoside hydrolase family 31 N-terminal" evidence="4">
    <location>
        <begin position="46"/>
        <end position="235"/>
    </location>
</feature>
<feature type="domain" description="Glycosyl hydrolase family 31 C-terminal" evidence="6">
    <location>
        <begin position="617"/>
        <end position="702"/>
    </location>
</feature>
<dbReference type="Pfam" id="PF13802">
    <property type="entry name" value="Gal_mutarotas_2"/>
    <property type="match status" value="1"/>
</dbReference>
<evidence type="ECO:0000259" key="5">
    <source>
        <dbReference type="Pfam" id="PF17137"/>
    </source>
</evidence>
<reference evidence="7 8" key="1">
    <citation type="submission" date="2018-04" db="EMBL/GenBank/DDBJ databases">
        <title>Complete genome sequence of the nitrogen-fixing bacterium Azospirillum humicireducens type strain SgZ-5.</title>
        <authorList>
            <person name="Yu Z."/>
        </authorList>
    </citation>
    <scope>NUCLEOTIDE SEQUENCE [LARGE SCALE GENOMIC DNA]</scope>
    <source>
        <strain evidence="7 8">SgZ-5</strain>
        <plasmid evidence="7 8">pYZ3</plasmid>
    </source>
</reference>
<evidence type="ECO:0000313" key="8">
    <source>
        <dbReference type="Proteomes" id="UP000077405"/>
    </source>
</evidence>
<dbReference type="Gene3D" id="2.60.40.1760">
    <property type="entry name" value="glycosyl hydrolase (family 31)"/>
    <property type="match status" value="1"/>
</dbReference>
<dbReference type="PANTHER" id="PTHR22762">
    <property type="entry name" value="ALPHA-GLUCOSIDASE"/>
    <property type="match status" value="1"/>
</dbReference>
<evidence type="ECO:0000256" key="1">
    <source>
        <dbReference type="ARBA" id="ARBA00007806"/>
    </source>
</evidence>
<comment type="similarity">
    <text evidence="1 2">Belongs to the glycosyl hydrolase 31 family.</text>
</comment>
<dbReference type="Proteomes" id="UP000077405">
    <property type="component" value="Plasmid pYZ3"/>
</dbReference>
<geneLocation type="plasmid" evidence="7 8">
    <name>pYZ3</name>
</geneLocation>
<dbReference type="GO" id="GO:0005975">
    <property type="term" value="P:carbohydrate metabolic process"/>
    <property type="evidence" value="ECO:0007669"/>
    <property type="project" value="InterPro"/>
</dbReference>
<dbReference type="Gene3D" id="2.60.40.1180">
    <property type="entry name" value="Golgi alpha-mannosidase II"/>
    <property type="match status" value="2"/>
</dbReference>
<dbReference type="InterPro" id="IPR013780">
    <property type="entry name" value="Glyco_hydro_b"/>
</dbReference>
<name>A0A2R4VTW8_9PROT</name>
<protein>
    <submittedName>
        <fullName evidence="7">Alpha-glucosidase</fullName>
    </submittedName>
</protein>
<keyword evidence="8" id="KW-1185">Reference proteome</keyword>
<dbReference type="AlphaFoldDB" id="A0A2R4VTW8"/>
<evidence type="ECO:0000259" key="4">
    <source>
        <dbReference type="Pfam" id="PF13802"/>
    </source>
</evidence>
<dbReference type="InterPro" id="IPR011013">
    <property type="entry name" value="Gal_mutarotase_sf_dom"/>
</dbReference>
<dbReference type="EMBL" id="CP028904">
    <property type="protein sequence ID" value="AWB07885.1"/>
    <property type="molecule type" value="Genomic_DNA"/>
</dbReference>
<dbReference type="GO" id="GO:0004553">
    <property type="term" value="F:hydrolase activity, hydrolyzing O-glycosyl compounds"/>
    <property type="evidence" value="ECO:0007669"/>
    <property type="project" value="InterPro"/>
</dbReference>
<dbReference type="Pfam" id="PF17137">
    <property type="entry name" value="DUF5110"/>
    <property type="match status" value="1"/>
</dbReference>
<dbReference type="GO" id="GO:0030246">
    <property type="term" value="F:carbohydrate binding"/>
    <property type="evidence" value="ECO:0007669"/>
    <property type="project" value="InterPro"/>
</dbReference>
<dbReference type="InterPro" id="IPR017853">
    <property type="entry name" value="GH"/>
</dbReference>
<dbReference type="CDD" id="cd06599">
    <property type="entry name" value="GH31_glycosidase_Aec37"/>
    <property type="match status" value="1"/>
</dbReference>
<dbReference type="Pfam" id="PF21365">
    <property type="entry name" value="Glyco_hydro_31_3rd"/>
    <property type="match status" value="1"/>
</dbReference>
<keyword evidence="2" id="KW-0378">Hydrolase</keyword>
<dbReference type="SUPFAM" id="SSF74650">
    <property type="entry name" value="Galactose mutarotase-like"/>
    <property type="match status" value="1"/>
</dbReference>
<dbReference type="RefSeq" id="WP_108548162.1">
    <property type="nucleotide sequence ID" value="NZ_CP028904.1"/>
</dbReference>
<dbReference type="Pfam" id="PF01055">
    <property type="entry name" value="Glyco_hydro_31_2nd"/>
    <property type="match status" value="1"/>
</dbReference>
<dbReference type="SUPFAM" id="SSF51011">
    <property type="entry name" value="Glycosyl hydrolase domain"/>
    <property type="match status" value="1"/>
</dbReference>
<dbReference type="InterPro" id="IPR025887">
    <property type="entry name" value="Glyco_hydro_31_N_dom"/>
</dbReference>
<evidence type="ECO:0000259" key="6">
    <source>
        <dbReference type="Pfam" id="PF21365"/>
    </source>
</evidence>
<dbReference type="InterPro" id="IPR000322">
    <property type="entry name" value="Glyco_hydro_31_TIM"/>
</dbReference>
<evidence type="ECO:0000313" key="7">
    <source>
        <dbReference type="EMBL" id="AWB07885.1"/>
    </source>
</evidence>
<organism evidence="7 8">
    <name type="scientific">Azospirillum humicireducens</name>
    <dbReference type="NCBI Taxonomy" id="1226968"/>
    <lineage>
        <taxon>Bacteria</taxon>
        <taxon>Pseudomonadati</taxon>
        <taxon>Pseudomonadota</taxon>
        <taxon>Alphaproteobacteria</taxon>
        <taxon>Rhodospirillales</taxon>
        <taxon>Azospirillaceae</taxon>
        <taxon>Azospirillum</taxon>
    </lineage>
</organism>
<dbReference type="OrthoDB" id="176168at2"/>
<dbReference type="Gene3D" id="3.20.20.80">
    <property type="entry name" value="Glycosidases"/>
    <property type="match status" value="1"/>
</dbReference>
<dbReference type="SUPFAM" id="SSF51445">
    <property type="entry name" value="(Trans)glycosidases"/>
    <property type="match status" value="1"/>
</dbReference>
<dbReference type="InterPro" id="IPR033403">
    <property type="entry name" value="DUF5110"/>
</dbReference>
<gene>
    <name evidence="7" type="ORF">A6A40_22810</name>
</gene>
<dbReference type="KEGG" id="ahu:A6A40_22810"/>
<sequence length="824" mass="92036">MTQPLPTPSASARTATSLSAPPVFALAERDGARLTLRAAEGGHVAHLFVLEDDIVRVMVLPGGTLRSPRSWTVAPGAEDVPAEGRDRFDLTGFSCPAFTVEESAGSLVVATARLRLTVALTGLFCRWETLVRGTWHAVAADRPTQNYNFGWWDERVYHYLKRDGADEMYFGLGERSGTADRHGQSYRMSNLDAMGYSARTTDPLYKHIPFYITWKKAAQVPLGIFYDTLSDCSFDMGRELDNYHGHYRYFVADAGDLDYYVIAGSAPADITRRFTWLTGRPAFMPKWSLGYSGSTMTYTDAPDAQDRMNEFLAKCEEHDILCDSFHLSSGYTSIADKRYVFHWNRDKFPDPAAFAHHYLDHGVRLCANIKPCLLRDHPRFEEAVREGLLVRDPDGSPAMVQFWDEAGAYLDFTNPKTLDWWKARVKEALLETGIAATWNDNNEFEIWSDRALAAGFGTPFPAREAKPLHTLLMIRASKEAQKEFAPATRPFLISRAGAAGMQRYVQTWSGDNYTSWETLKYNVRMGTGLALSGVSNTGHDIGGFAGPAPDAELFLRWVQFGIFLPRFSIHSWNDDKTVNEPWMYQEITPAISRLIKLRARLVPYLYDLLWRYHASYEPMIRPTFLDFPEDPRCFDENDEMMLGSNLLVAPVVEPGRRDREVYLPAGTDWYDAWTGESFAGGQTVTLAAPWDRPPLLARAGCAIPLNLAEQHFNQGATQGADERGFVLFPHRGTGAFQTECYEDDGDSEAYRTGGHGRWTVAVTAGADRLTVAIAKEGNRPPVATALTLLLPPQERRTLEIVGGTTVSERTADGWRTVAVALAGA</sequence>
<accession>A0A2R4VTW8</accession>
<feature type="domain" description="DUF5110" evidence="5">
    <location>
        <begin position="734"/>
        <end position="782"/>
    </location>
</feature>
<keyword evidence="2" id="KW-0326">Glycosidase</keyword>
<keyword evidence="7" id="KW-0614">Plasmid</keyword>
<evidence type="ECO:0000256" key="2">
    <source>
        <dbReference type="RuleBase" id="RU361185"/>
    </source>
</evidence>
<dbReference type="CDD" id="cd14752">
    <property type="entry name" value="GH31_N"/>
    <property type="match status" value="1"/>
</dbReference>
<dbReference type="PANTHER" id="PTHR22762:SF165">
    <property type="entry name" value="PUTATIVE (AFU_ORTHOLOGUE AFUA_1G06560)-RELATED"/>
    <property type="match status" value="1"/>
</dbReference>
<proteinExistence type="inferred from homology"/>
<evidence type="ECO:0000259" key="3">
    <source>
        <dbReference type="Pfam" id="PF01055"/>
    </source>
</evidence>